<evidence type="ECO:0000256" key="1">
    <source>
        <dbReference type="SAM" id="SignalP"/>
    </source>
</evidence>
<accession>A0A1S8YM43</accession>
<dbReference type="Proteomes" id="UP000190667">
    <property type="component" value="Unassembled WGS sequence"/>
</dbReference>
<evidence type="ECO:0000259" key="2">
    <source>
        <dbReference type="Pfam" id="PF00419"/>
    </source>
</evidence>
<keyword evidence="4" id="KW-1185">Reference proteome</keyword>
<dbReference type="PROSITE" id="PS51257">
    <property type="entry name" value="PROKAR_LIPOPROTEIN"/>
    <property type="match status" value="1"/>
</dbReference>
<protein>
    <submittedName>
        <fullName evidence="3">F17 fimbrial protein</fullName>
    </submittedName>
</protein>
<dbReference type="AlphaFoldDB" id="A0A1S8YM43"/>
<dbReference type="EMBL" id="MRUL01000005">
    <property type="protein sequence ID" value="OON40191.1"/>
    <property type="molecule type" value="Genomic_DNA"/>
</dbReference>
<sequence length="178" mass="18697">MHKFKYALCAIGIASCFGANAATDGKVSFNGELTDETCQVKDNSKDIVVNLPKISTATLATTGDEAGTTAFKIEVEKCPVSVKKVTAHFEAVKNSGYDPSTGNLRNDSTATGSATNVQVRLYNLDDNSQVTIGGTGHSYPVNADSKQATMYFAGGYYATGQTTPGAVTANVQYVLAYP</sequence>
<dbReference type="InterPro" id="IPR000259">
    <property type="entry name" value="Adhesion_dom_fimbrial"/>
</dbReference>
<feature type="domain" description="Fimbrial-type adhesion" evidence="2">
    <location>
        <begin position="28"/>
        <end position="177"/>
    </location>
</feature>
<reference evidence="3 4" key="1">
    <citation type="submission" date="2016-12" db="EMBL/GenBank/DDBJ databases">
        <title>Izhakiella australiana sp. nov. of genus Izhakiella isolated from Australian desert.</title>
        <authorList>
            <person name="Ji M."/>
        </authorList>
    </citation>
    <scope>NUCLEOTIDE SEQUENCE [LARGE SCALE GENOMIC DNA]</scope>
    <source>
        <strain evidence="3 4">D4N98</strain>
    </source>
</reference>
<dbReference type="SUPFAM" id="SSF49401">
    <property type="entry name" value="Bacterial adhesins"/>
    <property type="match status" value="1"/>
</dbReference>
<gene>
    <name evidence="3" type="ORF">BTJ39_09860</name>
</gene>
<feature type="chain" id="PRO_5010585966" evidence="1">
    <location>
        <begin position="22"/>
        <end position="178"/>
    </location>
</feature>
<evidence type="ECO:0000313" key="3">
    <source>
        <dbReference type="EMBL" id="OON40191.1"/>
    </source>
</evidence>
<proteinExistence type="predicted"/>
<dbReference type="PANTHER" id="PTHR33420:SF10">
    <property type="entry name" value="FIMBRIAE MAJOR SUBUNIT"/>
    <property type="match status" value="1"/>
</dbReference>
<evidence type="ECO:0000313" key="4">
    <source>
        <dbReference type="Proteomes" id="UP000190667"/>
    </source>
</evidence>
<dbReference type="InterPro" id="IPR008966">
    <property type="entry name" value="Adhesion_dom_sf"/>
</dbReference>
<dbReference type="STRING" id="1926881.BTJ39_09860"/>
<dbReference type="InterPro" id="IPR036937">
    <property type="entry name" value="Adhesion_dom_fimbrial_sf"/>
</dbReference>
<name>A0A1S8YM43_9GAMM</name>
<dbReference type="Pfam" id="PF00419">
    <property type="entry name" value="Fimbrial"/>
    <property type="match status" value="1"/>
</dbReference>
<dbReference type="RefSeq" id="WP_078002520.1">
    <property type="nucleotide sequence ID" value="NZ_MRUL01000005.1"/>
</dbReference>
<dbReference type="GO" id="GO:0043709">
    <property type="term" value="P:cell adhesion involved in single-species biofilm formation"/>
    <property type="evidence" value="ECO:0007669"/>
    <property type="project" value="TreeGrafter"/>
</dbReference>
<dbReference type="Gene3D" id="2.60.40.1090">
    <property type="entry name" value="Fimbrial-type adhesion domain"/>
    <property type="match status" value="1"/>
</dbReference>
<dbReference type="GO" id="GO:0009289">
    <property type="term" value="C:pilus"/>
    <property type="evidence" value="ECO:0007669"/>
    <property type="project" value="InterPro"/>
</dbReference>
<dbReference type="InterPro" id="IPR050263">
    <property type="entry name" value="Bact_Fimbrial_Adh_Pro"/>
</dbReference>
<comment type="caution">
    <text evidence="3">The sequence shown here is derived from an EMBL/GenBank/DDBJ whole genome shotgun (WGS) entry which is preliminary data.</text>
</comment>
<keyword evidence="1" id="KW-0732">Signal</keyword>
<dbReference type="PANTHER" id="PTHR33420">
    <property type="entry name" value="FIMBRIAL SUBUNIT ELFA-RELATED"/>
    <property type="match status" value="1"/>
</dbReference>
<organism evidence="3 4">
    <name type="scientific">Izhakiella australiensis</name>
    <dbReference type="NCBI Taxonomy" id="1926881"/>
    <lineage>
        <taxon>Bacteria</taxon>
        <taxon>Pseudomonadati</taxon>
        <taxon>Pseudomonadota</taxon>
        <taxon>Gammaproteobacteria</taxon>
        <taxon>Enterobacterales</taxon>
        <taxon>Erwiniaceae</taxon>
        <taxon>Izhakiella</taxon>
    </lineage>
</organism>
<feature type="signal peptide" evidence="1">
    <location>
        <begin position="1"/>
        <end position="21"/>
    </location>
</feature>